<keyword evidence="6" id="KW-1185">Reference proteome</keyword>
<keyword evidence="3 5" id="KW-0067">ATP-binding</keyword>
<dbReference type="PROSITE" id="PS50893">
    <property type="entry name" value="ABC_TRANSPORTER_2"/>
    <property type="match status" value="1"/>
</dbReference>
<feature type="domain" description="ABC transporter" evidence="4">
    <location>
        <begin position="1"/>
        <end position="231"/>
    </location>
</feature>
<keyword evidence="2" id="KW-0547">Nucleotide-binding</keyword>
<evidence type="ECO:0000313" key="6">
    <source>
        <dbReference type="Proteomes" id="UP000243626"/>
    </source>
</evidence>
<evidence type="ECO:0000313" key="5">
    <source>
        <dbReference type="EMBL" id="WOS96050.1"/>
    </source>
</evidence>
<dbReference type="PANTHER" id="PTHR43423:SF1">
    <property type="entry name" value="ABC TRANSPORTER I FAMILY MEMBER 17"/>
    <property type="match status" value="1"/>
</dbReference>
<reference evidence="6" key="1">
    <citation type="submission" date="2017-09" db="EMBL/GenBank/DDBJ databases">
        <title>Bacterial strain isolated from the female urinary microbiota.</title>
        <authorList>
            <person name="Thomas-White K."/>
            <person name="Kumar N."/>
            <person name="Forster S."/>
            <person name="Putonti C."/>
            <person name="Lawley T."/>
            <person name="Wolfe A.J."/>
        </authorList>
    </citation>
    <scope>NUCLEOTIDE SEQUENCE [LARGE SCALE GENOMIC DNA]</scope>
    <source>
        <strain evidence="6">UMB0959</strain>
    </source>
</reference>
<protein>
    <submittedName>
        <fullName evidence="5">Phosphate ABC transporter ATP-binding protein</fullName>
    </submittedName>
</protein>
<dbReference type="Gene3D" id="3.40.50.300">
    <property type="entry name" value="P-loop containing nucleotide triphosphate hydrolases"/>
    <property type="match status" value="1"/>
</dbReference>
<dbReference type="InterPro" id="IPR003439">
    <property type="entry name" value="ABC_transporter-like_ATP-bd"/>
</dbReference>
<dbReference type="Pfam" id="PF00005">
    <property type="entry name" value="ABC_tran"/>
    <property type="match status" value="1"/>
</dbReference>
<dbReference type="PANTHER" id="PTHR43423">
    <property type="entry name" value="ABC TRANSPORTER I FAMILY MEMBER 17"/>
    <property type="match status" value="1"/>
</dbReference>
<name>A0AAF1BNB1_9STAP</name>
<dbReference type="Proteomes" id="UP000243626">
    <property type="component" value="Chromosome"/>
</dbReference>
<dbReference type="KEGG" id="nmy:CJ229_008180"/>
<dbReference type="InterPro" id="IPR005670">
    <property type="entry name" value="PstB-like"/>
</dbReference>
<gene>
    <name evidence="5" type="ORF">CJ229_008180</name>
</gene>
<evidence type="ECO:0000256" key="2">
    <source>
        <dbReference type="ARBA" id="ARBA00022741"/>
    </source>
</evidence>
<sequence length="234" mass="26545">MMMSISFKDVSHKHILKNISGTFKKNRITTLIGPSGAGKSTTLKHINGLLSPTNGDIYIGEENIKAMDIIKLRRNVGFAFQSSPMLEGTVYDNLKFPKDLFNEAFSKDEAIEFLEKVDLTKDFIDRPVRKLSGGEKSRVALARTLVNNPDILLLDEITASVDVTVAREIERLIVKNQKEFDLTIIWVTHNLSQAKRVSDDFWYLRKGELIEFGPIEQFAHPKTDALKQFLEGEF</sequence>
<proteinExistence type="predicted"/>
<dbReference type="GO" id="GO:0005315">
    <property type="term" value="F:phosphate transmembrane transporter activity"/>
    <property type="evidence" value="ECO:0007669"/>
    <property type="project" value="InterPro"/>
</dbReference>
<evidence type="ECO:0000256" key="3">
    <source>
        <dbReference type="ARBA" id="ARBA00022840"/>
    </source>
</evidence>
<organism evidence="5 6">
    <name type="scientific">Nosocomiicoccus massiliensis</name>
    <dbReference type="NCBI Taxonomy" id="1232430"/>
    <lineage>
        <taxon>Bacteria</taxon>
        <taxon>Bacillati</taxon>
        <taxon>Bacillota</taxon>
        <taxon>Bacilli</taxon>
        <taxon>Bacillales</taxon>
        <taxon>Staphylococcaceae</taxon>
        <taxon>Nosocomiicoccus</taxon>
    </lineage>
</organism>
<dbReference type="GO" id="GO:0005524">
    <property type="term" value="F:ATP binding"/>
    <property type="evidence" value="ECO:0007669"/>
    <property type="project" value="UniProtKB-KW"/>
</dbReference>
<dbReference type="EMBL" id="CP136964">
    <property type="protein sequence ID" value="WOS96050.1"/>
    <property type="molecule type" value="Genomic_DNA"/>
</dbReference>
<dbReference type="SUPFAM" id="SSF52540">
    <property type="entry name" value="P-loop containing nucleoside triphosphate hydrolases"/>
    <property type="match status" value="1"/>
</dbReference>
<evidence type="ECO:0000256" key="1">
    <source>
        <dbReference type="ARBA" id="ARBA00022448"/>
    </source>
</evidence>
<dbReference type="PROSITE" id="PS00211">
    <property type="entry name" value="ABC_TRANSPORTER_1"/>
    <property type="match status" value="1"/>
</dbReference>
<dbReference type="InterPro" id="IPR027417">
    <property type="entry name" value="P-loop_NTPase"/>
</dbReference>
<dbReference type="GO" id="GO:0016887">
    <property type="term" value="F:ATP hydrolysis activity"/>
    <property type="evidence" value="ECO:0007669"/>
    <property type="project" value="InterPro"/>
</dbReference>
<dbReference type="CDD" id="cd03260">
    <property type="entry name" value="ABC_PstB_phosphate_transporter"/>
    <property type="match status" value="1"/>
</dbReference>
<dbReference type="SMART" id="SM00382">
    <property type="entry name" value="AAA"/>
    <property type="match status" value="1"/>
</dbReference>
<dbReference type="GO" id="GO:0035435">
    <property type="term" value="P:phosphate ion transmembrane transport"/>
    <property type="evidence" value="ECO:0007669"/>
    <property type="project" value="InterPro"/>
</dbReference>
<reference evidence="5 6" key="2">
    <citation type="submission" date="2023-10" db="EMBL/GenBank/DDBJ databases">
        <authorList>
            <person name="Choi B."/>
        </authorList>
    </citation>
    <scope>NUCLEOTIDE SEQUENCE [LARGE SCALE GENOMIC DNA]</scope>
    <source>
        <strain evidence="5 6">UMB0959</strain>
    </source>
</reference>
<dbReference type="GO" id="GO:0016020">
    <property type="term" value="C:membrane"/>
    <property type="evidence" value="ECO:0007669"/>
    <property type="project" value="InterPro"/>
</dbReference>
<dbReference type="InterPro" id="IPR017871">
    <property type="entry name" value="ABC_transporter-like_CS"/>
</dbReference>
<keyword evidence="1" id="KW-0813">Transport</keyword>
<accession>A0AAF1BNB1</accession>
<evidence type="ECO:0000259" key="4">
    <source>
        <dbReference type="PROSITE" id="PS50893"/>
    </source>
</evidence>
<dbReference type="RefSeq" id="WP_317846567.1">
    <property type="nucleotide sequence ID" value="NZ_CP136964.1"/>
</dbReference>
<dbReference type="AlphaFoldDB" id="A0AAF1BNB1"/>
<dbReference type="InterPro" id="IPR003593">
    <property type="entry name" value="AAA+_ATPase"/>
</dbReference>